<dbReference type="GO" id="GO:0006281">
    <property type="term" value="P:DNA repair"/>
    <property type="evidence" value="ECO:0007669"/>
    <property type="project" value="InterPro"/>
</dbReference>
<dbReference type="InterPro" id="IPR004582">
    <property type="entry name" value="Checkpoint_prot_Rad17_Rad24"/>
</dbReference>
<evidence type="ECO:0000256" key="5">
    <source>
        <dbReference type="ARBA" id="ARBA00022840"/>
    </source>
</evidence>
<dbReference type="PANTHER" id="PTHR12172">
    <property type="entry name" value="CELL CYCLE CHECKPOINT PROTEIN RAD17"/>
    <property type="match status" value="1"/>
</dbReference>
<dbReference type="Pfam" id="PF03215">
    <property type="entry name" value="Rad17"/>
    <property type="match status" value="1"/>
</dbReference>
<dbReference type="GO" id="GO:0000077">
    <property type="term" value="P:DNA damage checkpoint signaling"/>
    <property type="evidence" value="ECO:0007669"/>
    <property type="project" value="TreeGrafter"/>
</dbReference>
<dbReference type="GO" id="GO:0003682">
    <property type="term" value="F:chromatin binding"/>
    <property type="evidence" value="ECO:0007669"/>
    <property type="project" value="TreeGrafter"/>
</dbReference>
<comment type="similarity">
    <text evidence="2">Belongs to the rad17/RAD24 family.</text>
</comment>
<dbReference type="STRING" id="37003.ENSKMAP00000022989"/>
<dbReference type="SUPFAM" id="SSF52540">
    <property type="entry name" value="P-loop containing nucleoside triphosphate hydrolases"/>
    <property type="match status" value="1"/>
</dbReference>
<dbReference type="GO" id="GO:0005634">
    <property type="term" value="C:nucleus"/>
    <property type="evidence" value="ECO:0007669"/>
    <property type="project" value="UniProtKB-SubCell"/>
</dbReference>
<keyword evidence="9" id="KW-1185">Reference proteome</keyword>
<evidence type="ECO:0000256" key="1">
    <source>
        <dbReference type="ARBA" id="ARBA00004123"/>
    </source>
</evidence>
<dbReference type="GO" id="GO:0033314">
    <property type="term" value="P:mitotic DNA replication checkpoint signaling"/>
    <property type="evidence" value="ECO:0007669"/>
    <property type="project" value="TreeGrafter"/>
</dbReference>
<keyword evidence="4" id="KW-0227">DNA damage</keyword>
<dbReference type="Ensembl" id="ENSKMAT00000023284.1">
    <property type="protein sequence ID" value="ENSKMAP00000022989.1"/>
    <property type="gene ID" value="ENSKMAG00000017010.1"/>
</dbReference>
<protein>
    <submittedName>
        <fullName evidence="8">RAD17 checkpoint clamp loader component</fullName>
    </submittedName>
</protein>
<reference evidence="8" key="2">
    <citation type="submission" date="2025-09" db="UniProtKB">
        <authorList>
            <consortium name="Ensembl"/>
        </authorList>
    </citation>
    <scope>IDENTIFICATION</scope>
</reference>
<evidence type="ECO:0000256" key="7">
    <source>
        <dbReference type="ARBA" id="ARBA00023306"/>
    </source>
</evidence>
<dbReference type="GeneTree" id="ENSGT00440000039046"/>
<sequence>MKTHMDASKAGILILTGPSGCGKTATVHVLSQELGIRVQEWTNTFNLEPYSSMNVFSCSSQIVQFQDFLLRANKYRCLKMAGDEEATDRKLTLVEDFPNQFYRQPRSLHDMLRCFVRRPQYPLVFVVSDCPSGDGRLQSLFPREIQKELAISCISFNPVPPTTMMKALSCILSLETGKARGEMFVPDKTELEALCAGSSGDLRSAINSLQFLCLPGEINKRPAISKDRTVSRANKKMKMTKQMKEQEEHQAIGGKDASLFLFRALGKILHSKPANETTGPPGPGLSFHLSHHHREPLLINPELVLERSQMSAEVFSLYLHQNYLDFFCDMEDVDRASEYLSDADLLSADWTSRSILGEYGSSVVSRGLLHSNSHQVSSGFRPLHKPSWFLVSRKVLASHTGIFPLPIVAVETGLNLCGLETIPVTVSETSAPPSRYFGPLLISNCSSCLRFEGCLFQTACFSSFQRCSIAFRSELIEGHFRIVQCFPLSHSWVFLAVCFGSLSCCKTHDLRLRRSFLTLGSTFLSRIQ</sequence>
<dbReference type="InterPro" id="IPR027417">
    <property type="entry name" value="P-loop_NTPase"/>
</dbReference>
<keyword evidence="5" id="KW-0067">ATP-binding</keyword>
<reference evidence="8" key="1">
    <citation type="submission" date="2025-08" db="UniProtKB">
        <authorList>
            <consortium name="Ensembl"/>
        </authorList>
    </citation>
    <scope>IDENTIFICATION</scope>
</reference>
<evidence type="ECO:0000256" key="6">
    <source>
        <dbReference type="ARBA" id="ARBA00023242"/>
    </source>
</evidence>
<dbReference type="OMA" id="YNCLKMA"/>
<dbReference type="PANTHER" id="PTHR12172:SF0">
    <property type="entry name" value="CELL CYCLE CHECKPOINT PROTEIN RAD17"/>
    <property type="match status" value="1"/>
</dbReference>
<organism evidence="8 9">
    <name type="scientific">Kryptolebias marmoratus</name>
    <name type="common">Mangrove killifish</name>
    <name type="synonym">Rivulus marmoratus</name>
    <dbReference type="NCBI Taxonomy" id="37003"/>
    <lineage>
        <taxon>Eukaryota</taxon>
        <taxon>Metazoa</taxon>
        <taxon>Chordata</taxon>
        <taxon>Craniata</taxon>
        <taxon>Vertebrata</taxon>
        <taxon>Euteleostomi</taxon>
        <taxon>Actinopterygii</taxon>
        <taxon>Neopterygii</taxon>
        <taxon>Teleostei</taxon>
        <taxon>Neoteleostei</taxon>
        <taxon>Acanthomorphata</taxon>
        <taxon>Ovalentaria</taxon>
        <taxon>Atherinomorphae</taxon>
        <taxon>Cyprinodontiformes</taxon>
        <taxon>Rivulidae</taxon>
        <taxon>Kryptolebias</taxon>
    </lineage>
</organism>
<keyword evidence="6" id="KW-0539">Nucleus</keyword>
<evidence type="ECO:0000313" key="8">
    <source>
        <dbReference type="Ensembl" id="ENSKMAP00000022989.1"/>
    </source>
</evidence>
<comment type="subcellular location">
    <subcellularLocation>
        <location evidence="1">Nucleus</location>
    </subcellularLocation>
</comment>
<name>A0A3Q3BE78_KRYMA</name>
<evidence type="ECO:0000256" key="2">
    <source>
        <dbReference type="ARBA" id="ARBA00006168"/>
    </source>
</evidence>
<dbReference type="GO" id="GO:0005524">
    <property type="term" value="F:ATP binding"/>
    <property type="evidence" value="ECO:0007669"/>
    <property type="project" value="UniProtKB-KW"/>
</dbReference>
<proteinExistence type="inferred from homology"/>
<evidence type="ECO:0000256" key="4">
    <source>
        <dbReference type="ARBA" id="ARBA00022763"/>
    </source>
</evidence>
<keyword evidence="7" id="KW-0131">Cell cycle</keyword>
<dbReference type="GO" id="GO:0003689">
    <property type="term" value="F:DNA clamp loader activity"/>
    <property type="evidence" value="ECO:0007669"/>
    <property type="project" value="TreeGrafter"/>
</dbReference>
<evidence type="ECO:0000313" key="9">
    <source>
        <dbReference type="Proteomes" id="UP000264800"/>
    </source>
</evidence>
<accession>A0A3Q3BE78</accession>
<dbReference type="Proteomes" id="UP000264800">
    <property type="component" value="Unplaced"/>
</dbReference>
<dbReference type="Gene3D" id="3.40.50.300">
    <property type="entry name" value="P-loop containing nucleotide triphosphate hydrolases"/>
    <property type="match status" value="1"/>
</dbReference>
<keyword evidence="3" id="KW-0547">Nucleotide-binding</keyword>
<dbReference type="AlphaFoldDB" id="A0A3Q3BE78"/>
<evidence type="ECO:0000256" key="3">
    <source>
        <dbReference type="ARBA" id="ARBA00022741"/>
    </source>
</evidence>